<gene>
    <name evidence="4" type="primary">nanK</name>
    <name evidence="4" type="ORF">ROA7023_02907</name>
</gene>
<dbReference type="AlphaFoldDB" id="A0A1Y5TEP9"/>
<dbReference type="Gene3D" id="1.10.10.10">
    <property type="entry name" value="Winged helix-like DNA-binding domain superfamily/Winged helix DNA-binding domain"/>
    <property type="match status" value="1"/>
</dbReference>
<dbReference type="InterPro" id="IPR036388">
    <property type="entry name" value="WH-like_DNA-bd_sf"/>
</dbReference>
<dbReference type="PANTHER" id="PTHR18964">
    <property type="entry name" value="ROK (REPRESSOR, ORF, KINASE) FAMILY"/>
    <property type="match status" value="1"/>
</dbReference>
<feature type="region of interest" description="Disordered" evidence="2">
    <location>
        <begin position="394"/>
        <end position="420"/>
    </location>
</feature>
<dbReference type="Proteomes" id="UP000193900">
    <property type="component" value="Unassembled WGS sequence"/>
</dbReference>
<dbReference type="GO" id="GO:0009384">
    <property type="term" value="F:N-acylmannosamine kinase activity"/>
    <property type="evidence" value="ECO:0007669"/>
    <property type="project" value="UniProtKB-EC"/>
</dbReference>
<dbReference type="OrthoDB" id="49685at2"/>
<dbReference type="Pfam" id="PF00480">
    <property type="entry name" value="ROK"/>
    <property type="match status" value="1"/>
</dbReference>
<dbReference type="EMBL" id="FWFZ01000015">
    <property type="protein sequence ID" value="SLN62072.1"/>
    <property type="molecule type" value="Genomic_DNA"/>
</dbReference>
<name>A0A1Y5TEP9_9RHOB</name>
<comment type="similarity">
    <text evidence="1">Belongs to the ROK (NagC/XylR) family.</text>
</comment>
<evidence type="ECO:0000256" key="2">
    <source>
        <dbReference type="SAM" id="MobiDB-lite"/>
    </source>
</evidence>
<evidence type="ECO:0000313" key="5">
    <source>
        <dbReference type="Proteomes" id="UP000193900"/>
    </source>
</evidence>
<dbReference type="RefSeq" id="WP_085879717.1">
    <property type="nucleotide sequence ID" value="NZ_FWFZ01000015.1"/>
</dbReference>
<dbReference type="Pfam" id="PF12802">
    <property type="entry name" value="MarR_2"/>
    <property type="match status" value="1"/>
</dbReference>
<evidence type="ECO:0000259" key="3">
    <source>
        <dbReference type="Pfam" id="PF12802"/>
    </source>
</evidence>
<dbReference type="InterPro" id="IPR043129">
    <property type="entry name" value="ATPase_NBD"/>
</dbReference>
<dbReference type="SUPFAM" id="SSF53067">
    <property type="entry name" value="Actin-like ATPase domain"/>
    <property type="match status" value="1"/>
</dbReference>
<evidence type="ECO:0000256" key="1">
    <source>
        <dbReference type="ARBA" id="ARBA00006479"/>
    </source>
</evidence>
<accession>A0A1Y5TEP9</accession>
<protein>
    <submittedName>
        <fullName evidence="4">N-acetylmannosamine kinase</fullName>
        <ecNumber evidence="4">2.7.1.60</ecNumber>
    </submittedName>
</protein>
<keyword evidence="4" id="KW-0418">Kinase</keyword>
<organism evidence="4 5">
    <name type="scientific">Roseisalinus antarcticus</name>
    <dbReference type="NCBI Taxonomy" id="254357"/>
    <lineage>
        <taxon>Bacteria</taxon>
        <taxon>Pseudomonadati</taxon>
        <taxon>Pseudomonadota</taxon>
        <taxon>Alphaproteobacteria</taxon>
        <taxon>Rhodobacterales</taxon>
        <taxon>Roseobacteraceae</taxon>
        <taxon>Roseisalinus</taxon>
    </lineage>
</organism>
<dbReference type="InterPro" id="IPR000835">
    <property type="entry name" value="HTH_MarR-typ"/>
</dbReference>
<keyword evidence="5" id="KW-1185">Reference proteome</keyword>
<evidence type="ECO:0000313" key="4">
    <source>
        <dbReference type="EMBL" id="SLN62072.1"/>
    </source>
</evidence>
<reference evidence="4 5" key="1">
    <citation type="submission" date="2017-03" db="EMBL/GenBank/DDBJ databases">
        <authorList>
            <person name="Afonso C.L."/>
            <person name="Miller P.J."/>
            <person name="Scott M.A."/>
            <person name="Spackman E."/>
            <person name="Goraichik I."/>
            <person name="Dimitrov K.M."/>
            <person name="Suarez D.L."/>
            <person name="Swayne D.E."/>
        </authorList>
    </citation>
    <scope>NUCLEOTIDE SEQUENCE [LARGE SCALE GENOMIC DNA]</scope>
    <source>
        <strain evidence="4 5">CECT 7023</strain>
    </source>
</reference>
<dbReference type="PANTHER" id="PTHR18964:SF149">
    <property type="entry name" value="BIFUNCTIONAL UDP-N-ACETYLGLUCOSAMINE 2-EPIMERASE_N-ACETYLMANNOSAMINE KINASE"/>
    <property type="match status" value="1"/>
</dbReference>
<keyword evidence="4" id="KW-0808">Transferase</keyword>
<dbReference type="InterPro" id="IPR036390">
    <property type="entry name" value="WH_DNA-bd_sf"/>
</dbReference>
<proteinExistence type="inferred from homology"/>
<dbReference type="SUPFAM" id="SSF46785">
    <property type="entry name" value="Winged helix' DNA-binding domain"/>
    <property type="match status" value="1"/>
</dbReference>
<feature type="domain" description="HTH marR-type" evidence="3">
    <location>
        <begin position="22"/>
        <end position="63"/>
    </location>
</feature>
<dbReference type="GO" id="GO:0003700">
    <property type="term" value="F:DNA-binding transcription factor activity"/>
    <property type="evidence" value="ECO:0007669"/>
    <property type="project" value="InterPro"/>
</dbReference>
<dbReference type="InterPro" id="IPR000600">
    <property type="entry name" value="ROK"/>
</dbReference>
<dbReference type="EC" id="2.7.1.60" evidence="4"/>
<dbReference type="Gene3D" id="3.30.420.40">
    <property type="match status" value="2"/>
</dbReference>
<sequence length="420" mass="45869">MRKRTKGQNPKRTRISNARNILNLCRRGTALSRADIARTLGLSHPASSAIVRELVQAGYLEVKAKRRGAIGSPSNLYGIAPDAAFSFGINIGRRSVQAVMLDLNCNVVRSETIPYDIPRVNVIMEYIRERISTWISEFAEVRQDRVIGIGICSPKYFGFRGEELGYPAWIAKEWTKFDPRGLFEDWHDFPVFEANDANAAALAENEIGLGKSVENFFYVFIGTFIGGGLILDGDLLPGPQGLAANYGPFPVTPSRLSSVEKNPDGFESLVRRASVYGLIRHMQSGGAPVTRVSDLAGLDEKFRYLIDEWQHDASDAIMQSIVGIASIIDVEAVIIDGALPTNLLAAVVAEIRALMREHPDRYLVVPELHTGEVGDQARAVGAAIVPFARRIWSTSDDTSEPDVDPADGSQTLPFLAGSAG</sequence>